<evidence type="ECO:0000313" key="1">
    <source>
        <dbReference type="EMBL" id="BBX09960.1"/>
    </source>
</evidence>
<name>A0AAD1MET5_9MYCO</name>
<dbReference type="EMBL" id="AP022561">
    <property type="protein sequence ID" value="BBX09960.1"/>
    <property type="molecule type" value="Genomic_DNA"/>
</dbReference>
<organism evidence="1 2">
    <name type="scientific">Mycolicibacterium aichiense</name>
    <dbReference type="NCBI Taxonomy" id="1799"/>
    <lineage>
        <taxon>Bacteria</taxon>
        <taxon>Bacillati</taxon>
        <taxon>Actinomycetota</taxon>
        <taxon>Actinomycetes</taxon>
        <taxon>Mycobacteriales</taxon>
        <taxon>Mycobacteriaceae</taxon>
        <taxon>Mycolicibacterium</taxon>
    </lineage>
</organism>
<protein>
    <submittedName>
        <fullName evidence="1">Uncharacterized protein</fullName>
    </submittedName>
</protein>
<reference evidence="1 2" key="1">
    <citation type="journal article" date="2019" name="Emerg. Microbes Infect.">
        <title>Comprehensive subspecies identification of 175 nontuberculous mycobacteria species based on 7547 genomic profiles.</title>
        <authorList>
            <person name="Matsumoto Y."/>
            <person name="Kinjo T."/>
            <person name="Motooka D."/>
            <person name="Nabeya D."/>
            <person name="Jung N."/>
            <person name="Uechi K."/>
            <person name="Horii T."/>
            <person name="Iida T."/>
            <person name="Fujita J."/>
            <person name="Nakamura S."/>
        </authorList>
    </citation>
    <scope>NUCLEOTIDE SEQUENCE [LARGE SCALE GENOMIC DNA]</scope>
    <source>
        <strain evidence="1 2">JCM 6376</strain>
    </source>
</reference>
<keyword evidence="2" id="KW-1185">Reference proteome</keyword>
<sequence length="1130" mass="124995">MAGQISLKDWLSDAEYGWRQKLRPANLVIETDFTSKQIAQIKKYWGAAVRALRKRDVGHYEIIKRYPALTLMALVGHASLSYREGRFWEDFWVDIGVDRDQEFENVLRHSIDELLIKFALARFPDTETFKSRKYVMVLALHAGIPVHCLGDLLGTINEHIVQGREASGAALLAWLDEPGKGYRANNLDIPVRNFFAHGAEFAIDILDRIIEFVIASNEDRQLLDAELESSTTGLPTVLLHELISQLRDAPMQWTRPGRGTGTGTKRIAISYDVDDDQLVVSLPYPNSGSEEPWRLSIDGDVRDVYSTRQWGSNAEASLTRVVIDRPVRELVVTHGPSEARTVLGIINRDDPLLTFSANGQWIPRRDGLKDAVWVVYPADNELVDPINGNQVALENEGSPAGWLGWKSAFIELSSVGSLQLRSNDKAVGTERQVRKDARPRFDTEAPVRGVRSIDGRPVLAARPWVWLPAAQSDPPPVWRVQTRRFGSADWLVDDSWNAAQDEAAVDPFDDAEQPQLGLFEVVVTGPLGADARFLFFLSEGLWLETNCAIRVPDGHGLTPCLAEIGADRLVVSPRGAIEFSSSQIERFVDVSDGVRTERLAVVPSYAEVRSGEIGSPASWRVAAQLCVAEDLAQHRFVAVRAPGVDLEEFAFVGETGDRIQVATNQRGKAGDVFEVATQQFADTARLHGSGRVVARLRTENDIVDVTVLVVRPQQLGVGVELRDDVLDFGSVGDVDGLATYVWSSTAPWRPPEILPLKEGTARLPTYLIEAGELRCSLFVDDPWVAVEAPRFPPADALRVEQLGWREDGSRVQVALSRFLADVGGVPKRVEAVPEAWAALAQLHADGRIERARDLVPVLVSDPRTSLVQLGNSSIPLRAKMAMLIRSELVNMSFAADDTLNEMHADPWFGCMNELADLPNLVHKRSDAPDEWKETIAYLADKGGTPLMELLRTGSAAVAAHAAFDGNVLAAASVPVGKIVANVRELSLVPRPLLDYDTRRVGAYEAFLQRRVWLDSGWSKNFAAQMDLVLKPVAKASLKAHQAIMVRRERLTDIDLEEHPWMPMSVQSLTLALLARLEARGRINGTYLNKGLITQWTRMAELCPTMVSTDLLIADALVLHDLKGDLIGEQQ</sequence>
<accession>A0AAD1MET5</accession>
<dbReference type="KEGG" id="maic:MAIC_47630"/>
<gene>
    <name evidence="1" type="ORF">MAIC_47630</name>
</gene>
<dbReference type="AlphaFoldDB" id="A0AAD1MET5"/>
<proteinExistence type="predicted"/>
<dbReference type="Proteomes" id="UP000467327">
    <property type="component" value="Chromosome"/>
</dbReference>
<dbReference type="RefSeq" id="WP_232077298.1">
    <property type="nucleotide sequence ID" value="NZ_AP022561.1"/>
</dbReference>
<evidence type="ECO:0000313" key="2">
    <source>
        <dbReference type="Proteomes" id="UP000467327"/>
    </source>
</evidence>